<keyword evidence="3 4" id="KW-0472">Membrane</keyword>
<dbReference type="EMBL" id="BDCO01000002">
    <property type="protein sequence ID" value="GAT32664.1"/>
    <property type="molecule type" value="Genomic_DNA"/>
</dbReference>
<comment type="caution">
    <text evidence="5">The sequence shown here is derived from an EMBL/GenBank/DDBJ whole genome shotgun (WGS) entry which is preliminary data.</text>
</comment>
<feature type="transmembrane region" description="Helical" evidence="4">
    <location>
        <begin position="152"/>
        <end position="177"/>
    </location>
</feature>
<keyword evidence="2 4" id="KW-1133">Transmembrane helix</keyword>
<evidence type="ECO:0000256" key="4">
    <source>
        <dbReference type="SAM" id="Phobius"/>
    </source>
</evidence>
<dbReference type="Pfam" id="PF07690">
    <property type="entry name" value="MFS_1"/>
    <property type="match status" value="1"/>
</dbReference>
<evidence type="ECO:0000256" key="3">
    <source>
        <dbReference type="ARBA" id="ARBA00023136"/>
    </source>
</evidence>
<dbReference type="Proteomes" id="UP000076023">
    <property type="component" value="Unassembled WGS sequence"/>
</dbReference>
<proteinExistence type="predicted"/>
<dbReference type="PANTHER" id="PTHR23528:SF1">
    <property type="entry name" value="MAJOR FACILITATOR SUPERFAMILY (MFS) PROFILE DOMAIN-CONTAINING PROTEIN"/>
    <property type="match status" value="1"/>
</dbReference>
<feature type="transmembrane region" description="Helical" evidence="4">
    <location>
        <begin position="427"/>
        <end position="451"/>
    </location>
</feature>
<dbReference type="InterPro" id="IPR036259">
    <property type="entry name" value="MFS_trans_sf"/>
</dbReference>
<dbReference type="GO" id="GO:0022857">
    <property type="term" value="F:transmembrane transporter activity"/>
    <property type="evidence" value="ECO:0007669"/>
    <property type="project" value="InterPro"/>
</dbReference>
<feature type="transmembrane region" description="Helical" evidence="4">
    <location>
        <begin position="314"/>
        <end position="332"/>
    </location>
</feature>
<evidence type="ECO:0000256" key="2">
    <source>
        <dbReference type="ARBA" id="ARBA00022989"/>
    </source>
</evidence>
<accession>A0A146G6W6</accession>
<feature type="transmembrane region" description="Helical" evidence="4">
    <location>
        <begin position="364"/>
        <end position="386"/>
    </location>
</feature>
<feature type="transmembrane region" description="Helical" evidence="4">
    <location>
        <begin position="398"/>
        <end position="421"/>
    </location>
</feature>
<dbReference type="SUPFAM" id="SSF103473">
    <property type="entry name" value="MFS general substrate transporter"/>
    <property type="match status" value="1"/>
</dbReference>
<feature type="transmembrane region" description="Helical" evidence="4">
    <location>
        <begin position="217"/>
        <end position="236"/>
    </location>
</feature>
<feature type="transmembrane region" description="Helical" evidence="4">
    <location>
        <begin position="339"/>
        <end position="358"/>
    </location>
</feature>
<sequence>MNVAPGRETEDHMNSRIGGSPRRWTVGTLSYSALGLFILFCWLLWGDFSWSMKERAVPPITQLLLKGHGAPDSLIGFLIGSVPAILTIVIGPIISYRSDRHRGRWGRRIPYLLVTTPIAVVSMVGLASTPYLTGMLHRSLGAASPGLHPLSIVLYGLFWTVFEFASIIGNAVFLALINDVVPEKFLGRFFGAFRAIGLMAGILFSFWIMGIAETHPAWIFLGMGVLYGAAFGLMCLKVREGGYPPPSDEADDGRGGFLHSARTYFRECYGHSYYRWFFLSLAFSWMAFVPVNLFSLFFAKSIGMSIDTWGKCMAAAYCISLVLAYPLGVLVDRFHPLRISLITQAVYVAVVLWGGLFVRDAATFGVVLILQCTLAGTWMTAAASLPQRLLPKDRFAQFASAAAIVTSLGTMLAGPLMGLLLDLTGQVYQYTFLVSSALAATALVTGVVVLVKFGRLGGAAHYAAPQ</sequence>
<protein>
    <submittedName>
        <fullName evidence="5">Na+/melibiose symporter</fullName>
    </submittedName>
</protein>
<name>A0A146G6W6_TERSA</name>
<dbReference type="InterPro" id="IPR011701">
    <property type="entry name" value="MFS"/>
</dbReference>
<feature type="transmembrane region" description="Helical" evidence="4">
    <location>
        <begin position="24"/>
        <end position="45"/>
    </location>
</feature>
<feature type="transmembrane region" description="Helical" evidence="4">
    <location>
        <begin position="74"/>
        <end position="97"/>
    </location>
</feature>
<feature type="transmembrane region" description="Helical" evidence="4">
    <location>
        <begin position="189"/>
        <end position="211"/>
    </location>
</feature>
<reference evidence="6" key="1">
    <citation type="journal article" date="2017" name="Genome Announc.">
        <title>Draft Genome Sequence of Terrimicrobium sacchariphilum NM-5T, a Facultative Anaerobic Soil Bacterium of the Class Spartobacteria.</title>
        <authorList>
            <person name="Qiu Y.L."/>
            <person name="Tourlousse D.M."/>
            <person name="Matsuura N."/>
            <person name="Ohashi A."/>
            <person name="Sekiguchi Y."/>
        </authorList>
    </citation>
    <scope>NUCLEOTIDE SEQUENCE [LARGE SCALE GENOMIC DNA]</scope>
    <source>
        <strain evidence="6">NM-5</strain>
    </source>
</reference>
<gene>
    <name evidence="5" type="ORF">TSACC_21063</name>
</gene>
<organism evidence="5 6">
    <name type="scientific">Terrimicrobium sacchariphilum</name>
    <dbReference type="NCBI Taxonomy" id="690879"/>
    <lineage>
        <taxon>Bacteria</taxon>
        <taxon>Pseudomonadati</taxon>
        <taxon>Verrucomicrobiota</taxon>
        <taxon>Terrimicrobiia</taxon>
        <taxon>Terrimicrobiales</taxon>
        <taxon>Terrimicrobiaceae</taxon>
        <taxon>Terrimicrobium</taxon>
    </lineage>
</organism>
<dbReference type="PANTHER" id="PTHR23528">
    <property type="match status" value="1"/>
</dbReference>
<dbReference type="STRING" id="690879.TSACC_21063"/>
<feature type="transmembrane region" description="Helical" evidence="4">
    <location>
        <begin position="109"/>
        <end position="132"/>
    </location>
</feature>
<keyword evidence="6" id="KW-1185">Reference proteome</keyword>
<evidence type="ECO:0000256" key="1">
    <source>
        <dbReference type="ARBA" id="ARBA00022692"/>
    </source>
</evidence>
<feature type="transmembrane region" description="Helical" evidence="4">
    <location>
        <begin position="276"/>
        <end position="299"/>
    </location>
</feature>
<evidence type="ECO:0000313" key="5">
    <source>
        <dbReference type="EMBL" id="GAT32664.1"/>
    </source>
</evidence>
<evidence type="ECO:0000313" key="6">
    <source>
        <dbReference type="Proteomes" id="UP000076023"/>
    </source>
</evidence>
<dbReference type="InParanoid" id="A0A146G6W6"/>
<dbReference type="AlphaFoldDB" id="A0A146G6W6"/>
<keyword evidence="1 4" id="KW-0812">Transmembrane</keyword>
<dbReference type="Gene3D" id="1.20.1250.20">
    <property type="entry name" value="MFS general substrate transporter like domains"/>
    <property type="match status" value="1"/>
</dbReference>